<evidence type="ECO:0000313" key="10">
    <source>
        <dbReference type="EMBL" id="KAL2045703.1"/>
    </source>
</evidence>
<organism evidence="10 11">
    <name type="scientific">Stereocaulon virgatum</name>
    <dbReference type="NCBI Taxonomy" id="373712"/>
    <lineage>
        <taxon>Eukaryota</taxon>
        <taxon>Fungi</taxon>
        <taxon>Dikarya</taxon>
        <taxon>Ascomycota</taxon>
        <taxon>Pezizomycotina</taxon>
        <taxon>Lecanoromycetes</taxon>
        <taxon>OSLEUM clade</taxon>
        <taxon>Lecanoromycetidae</taxon>
        <taxon>Lecanorales</taxon>
        <taxon>Lecanorineae</taxon>
        <taxon>Stereocaulaceae</taxon>
        <taxon>Stereocaulon</taxon>
    </lineage>
</organism>
<dbReference type="EMBL" id="JBEFKJ010000006">
    <property type="protein sequence ID" value="KAL2045703.1"/>
    <property type="molecule type" value="Genomic_DNA"/>
</dbReference>
<protein>
    <recommendedName>
        <fullName evidence="5">phosphoethanolamine N-methyltransferase</fullName>
        <ecNumber evidence="5">2.1.1.103</ecNumber>
    </recommendedName>
</protein>
<keyword evidence="11" id="KW-1185">Reference proteome</keyword>
<dbReference type="PANTHER" id="PTHR44307:SF2">
    <property type="entry name" value="PHOSPHOETHANOLAMINE METHYLTRANSFERASE ISOFORM X1"/>
    <property type="match status" value="1"/>
</dbReference>
<dbReference type="CDD" id="cd02440">
    <property type="entry name" value="AdoMet_MTases"/>
    <property type="match status" value="1"/>
</dbReference>
<evidence type="ECO:0000256" key="7">
    <source>
        <dbReference type="ARBA" id="ARBA00047622"/>
    </source>
</evidence>
<dbReference type="InterPro" id="IPR041698">
    <property type="entry name" value="Methyltransf_25"/>
</dbReference>
<dbReference type="Proteomes" id="UP001590950">
    <property type="component" value="Unassembled WGS sequence"/>
</dbReference>
<reference evidence="10 11" key="1">
    <citation type="submission" date="2024-09" db="EMBL/GenBank/DDBJ databases">
        <title>Rethinking Asexuality: The Enigmatic Case of Functional Sexual Genes in Lepraria (Stereocaulaceae).</title>
        <authorList>
            <person name="Doellman M."/>
            <person name="Sun Y."/>
            <person name="Barcenas-Pena A."/>
            <person name="Lumbsch H.T."/>
            <person name="Grewe F."/>
        </authorList>
    </citation>
    <scope>NUCLEOTIDE SEQUENCE [LARGE SCALE GENOMIC DNA]</scope>
    <source>
        <strain evidence="10 11">Mercado 3170</strain>
    </source>
</reference>
<evidence type="ECO:0000256" key="4">
    <source>
        <dbReference type="ARBA" id="ARBA00022679"/>
    </source>
</evidence>
<name>A0ABR4AIV5_9LECA</name>
<evidence type="ECO:0000259" key="9">
    <source>
        <dbReference type="Pfam" id="PF13649"/>
    </source>
</evidence>
<keyword evidence="4" id="KW-0808">Transferase</keyword>
<evidence type="ECO:0000256" key="6">
    <source>
        <dbReference type="ARBA" id="ARBA00047619"/>
    </source>
</evidence>
<feature type="domain" description="Methyltransferase" evidence="9">
    <location>
        <begin position="78"/>
        <end position="168"/>
    </location>
</feature>
<evidence type="ECO:0000256" key="3">
    <source>
        <dbReference type="ARBA" id="ARBA00022603"/>
    </source>
</evidence>
<evidence type="ECO:0000256" key="8">
    <source>
        <dbReference type="ARBA" id="ARBA00047841"/>
    </source>
</evidence>
<sequence>MLKTAKLSKPHFATLCFESVPIMQAMNAESTQHDEYALRTAQFFDSMGSDYENAFAHDACLNNFIKKVLTMFPPASSVLDVGCGTGTPVSKTVAAQGHKVTGIDIAPKMVELSRKAVPNATFEVADMLEYVPKQKMDVVLNILSLFVLSRKEMETMSKKWAEWLLPNGLLCICMFAAEDCNPTKDMYDEDGLCARGMPHMFMGQQDLLTMLTRQGWEKMLEDAGFKIVDTEVDLFEPPAGAKSDPEPHYFIIARRLS</sequence>
<dbReference type="Pfam" id="PF13649">
    <property type="entry name" value="Methyltransf_25"/>
    <property type="match status" value="1"/>
</dbReference>
<dbReference type="InterPro" id="IPR029063">
    <property type="entry name" value="SAM-dependent_MTases_sf"/>
</dbReference>
<dbReference type="SUPFAM" id="SSF53335">
    <property type="entry name" value="S-adenosyl-L-methionine-dependent methyltransferases"/>
    <property type="match status" value="1"/>
</dbReference>
<comment type="catalytic activity">
    <reaction evidence="7">
        <text>phosphoethanolamine + S-adenosyl-L-methionine = N-methylethanolamine phosphate + S-adenosyl-L-homocysteine + H(+)</text>
        <dbReference type="Rhea" id="RHEA:20365"/>
        <dbReference type="ChEBI" id="CHEBI:15378"/>
        <dbReference type="ChEBI" id="CHEBI:57781"/>
        <dbReference type="ChEBI" id="CHEBI:57856"/>
        <dbReference type="ChEBI" id="CHEBI:58190"/>
        <dbReference type="ChEBI" id="CHEBI:59789"/>
        <dbReference type="EC" id="2.1.1.103"/>
    </reaction>
    <physiologicalReaction direction="left-to-right" evidence="7">
        <dbReference type="Rhea" id="RHEA:20366"/>
    </physiologicalReaction>
</comment>
<proteinExistence type="predicted"/>
<evidence type="ECO:0000256" key="2">
    <source>
        <dbReference type="ARBA" id="ARBA00005189"/>
    </source>
</evidence>
<comment type="pathway">
    <text evidence="1">Phospholipid metabolism; phosphatidylcholine biosynthesis.</text>
</comment>
<comment type="caution">
    <text evidence="10">The sequence shown here is derived from an EMBL/GenBank/DDBJ whole genome shotgun (WGS) entry which is preliminary data.</text>
</comment>
<keyword evidence="3" id="KW-0489">Methyltransferase</keyword>
<evidence type="ECO:0000313" key="11">
    <source>
        <dbReference type="Proteomes" id="UP001590950"/>
    </source>
</evidence>
<comment type="catalytic activity">
    <reaction evidence="6">
        <text>N,N-dimethylethanolamine phosphate + S-adenosyl-L-methionine = phosphocholine + S-adenosyl-L-homocysteine + H(+)</text>
        <dbReference type="Rhea" id="RHEA:25325"/>
        <dbReference type="ChEBI" id="CHEBI:15378"/>
        <dbReference type="ChEBI" id="CHEBI:57856"/>
        <dbReference type="ChEBI" id="CHEBI:58641"/>
        <dbReference type="ChEBI" id="CHEBI:59789"/>
        <dbReference type="ChEBI" id="CHEBI:295975"/>
        <dbReference type="EC" id="2.1.1.103"/>
    </reaction>
    <physiologicalReaction direction="left-to-right" evidence="6">
        <dbReference type="Rhea" id="RHEA:25326"/>
    </physiologicalReaction>
</comment>
<dbReference type="PANTHER" id="PTHR44307">
    <property type="entry name" value="PHOSPHOETHANOLAMINE METHYLTRANSFERASE"/>
    <property type="match status" value="1"/>
</dbReference>
<dbReference type="EC" id="2.1.1.103" evidence="5"/>
<dbReference type="Gene3D" id="3.40.50.150">
    <property type="entry name" value="Vaccinia Virus protein VP39"/>
    <property type="match status" value="1"/>
</dbReference>
<comment type="pathway">
    <text evidence="2">Lipid metabolism.</text>
</comment>
<gene>
    <name evidence="10" type="ORF">N7G274_002134</name>
</gene>
<evidence type="ECO:0000256" key="5">
    <source>
        <dbReference type="ARBA" id="ARBA00035674"/>
    </source>
</evidence>
<accession>A0ABR4AIV5</accession>
<evidence type="ECO:0000256" key="1">
    <source>
        <dbReference type="ARBA" id="ARBA00004969"/>
    </source>
</evidence>
<comment type="catalytic activity">
    <reaction evidence="8">
        <text>N-methylethanolamine phosphate + S-adenosyl-L-methionine = N,N-dimethylethanolamine phosphate + S-adenosyl-L-homocysteine + H(+)</text>
        <dbReference type="Rhea" id="RHEA:25321"/>
        <dbReference type="ChEBI" id="CHEBI:15378"/>
        <dbReference type="ChEBI" id="CHEBI:57781"/>
        <dbReference type="ChEBI" id="CHEBI:57856"/>
        <dbReference type="ChEBI" id="CHEBI:58641"/>
        <dbReference type="ChEBI" id="CHEBI:59789"/>
        <dbReference type="EC" id="2.1.1.103"/>
    </reaction>
    <physiologicalReaction direction="left-to-right" evidence="8">
        <dbReference type="Rhea" id="RHEA:25322"/>
    </physiologicalReaction>
</comment>